<dbReference type="CDD" id="cd08342">
    <property type="entry name" value="HPPD_N_like"/>
    <property type="match status" value="1"/>
</dbReference>
<dbReference type="InterPro" id="IPR037523">
    <property type="entry name" value="VOC_core"/>
</dbReference>
<dbReference type="PROSITE" id="PS51819">
    <property type="entry name" value="VOC"/>
    <property type="match status" value="2"/>
</dbReference>
<evidence type="ECO:0000256" key="3">
    <source>
        <dbReference type="ARBA" id="ARBA00022737"/>
    </source>
</evidence>
<comment type="caution">
    <text evidence="7">The sequence shown here is derived from an EMBL/GenBank/DDBJ whole genome shotgun (WGS) entry which is preliminary data.</text>
</comment>
<feature type="domain" description="VOC" evidence="6">
    <location>
        <begin position="168"/>
        <end position="319"/>
    </location>
</feature>
<keyword evidence="7" id="KW-0223">Dioxygenase</keyword>
<evidence type="ECO:0000256" key="1">
    <source>
        <dbReference type="ARBA" id="ARBA00005877"/>
    </source>
</evidence>
<dbReference type="GO" id="GO:0046872">
    <property type="term" value="F:metal ion binding"/>
    <property type="evidence" value="ECO:0007669"/>
    <property type="project" value="UniProtKB-KW"/>
</dbReference>
<organism evidence="7 8">
    <name type="scientific">Phytohabitans rumicis</name>
    <dbReference type="NCBI Taxonomy" id="1076125"/>
    <lineage>
        <taxon>Bacteria</taxon>
        <taxon>Bacillati</taxon>
        <taxon>Actinomycetota</taxon>
        <taxon>Actinomycetes</taxon>
        <taxon>Micromonosporales</taxon>
        <taxon>Micromonosporaceae</taxon>
    </lineage>
</organism>
<keyword evidence="7" id="KW-0560">Oxidoreductase</keyword>
<dbReference type="Pfam" id="PF14696">
    <property type="entry name" value="Glyoxalase_5"/>
    <property type="match status" value="1"/>
</dbReference>
<reference evidence="7 8" key="1">
    <citation type="submission" date="2020-03" db="EMBL/GenBank/DDBJ databases">
        <title>Whole genome shotgun sequence of Phytohabitans rumicis NBRC 108638.</title>
        <authorList>
            <person name="Komaki H."/>
            <person name="Tamura T."/>
        </authorList>
    </citation>
    <scope>NUCLEOTIDE SEQUENCE [LARGE SCALE GENOMIC DNA]</scope>
    <source>
        <strain evidence="7 8">NBRC 108638</strain>
    </source>
</reference>
<feature type="binding site" evidence="5">
    <location>
        <position position="251"/>
    </location>
    <ligand>
        <name>Fe cation</name>
        <dbReference type="ChEBI" id="CHEBI:24875"/>
    </ligand>
</feature>
<evidence type="ECO:0000256" key="5">
    <source>
        <dbReference type="PIRSR" id="PIRSR009283-1"/>
    </source>
</evidence>
<feature type="binding site" evidence="5">
    <location>
        <position position="330"/>
    </location>
    <ligand>
        <name>Fe cation</name>
        <dbReference type="ChEBI" id="CHEBI:24875"/>
    </ligand>
</feature>
<dbReference type="InterPro" id="IPR005956">
    <property type="entry name" value="4OHPhenylPyrv_dOase"/>
</dbReference>
<feature type="binding site" evidence="5">
    <location>
        <position position="171"/>
    </location>
    <ligand>
        <name>Fe cation</name>
        <dbReference type="ChEBI" id="CHEBI:24875"/>
    </ligand>
</feature>
<dbReference type="InterPro" id="IPR004360">
    <property type="entry name" value="Glyas_Fos-R_dOase_dom"/>
</dbReference>
<dbReference type="EMBL" id="BLPG01000001">
    <property type="protein sequence ID" value="GFJ91643.1"/>
    <property type="molecule type" value="Genomic_DNA"/>
</dbReference>
<accession>A0A6V8L2Z2</accession>
<comment type="cofactor">
    <cofactor evidence="5">
        <name>Fe cation</name>
        <dbReference type="ChEBI" id="CHEBI:24875"/>
    </cofactor>
    <text evidence="5">Binds 1 Fe cation per subunit.</text>
</comment>
<keyword evidence="3" id="KW-0677">Repeat</keyword>
<keyword evidence="8" id="KW-1185">Reference proteome</keyword>
<dbReference type="InterPro" id="IPR029068">
    <property type="entry name" value="Glyas_Bleomycin-R_OHBP_Dase"/>
</dbReference>
<sequence length="363" mass="38239">MTATGTAPSNLSVDFIEFYVSDARASAADLVASYGFEVVGTAGTPDVDAGGHLSVAVRQRGITLLLTEALDDQHPAGLFVQRHGDGVANIGLGTPDARTAYAAAVAGGAQPVAPPAEYPDGAVTATIGIFGDVTHTFIQRPAAAELPGFVATTPEPAPGAAPAPALHEVDHFAVCLEAGTLDQTVALYEAALGFEVIFEERIVVGAQAMLSRVVQSPSRQVTFTLIEPDSSAEAGQIDDFLKDNAGPGVQHVAFRTENIVPAISALVGRGVAFLNTPAAYYRLLAERLDLARYGTDELRELNILVDEDHDGQLFQIFARSTHPRRTFFFEVIERLGARTFGSGNIKALYAAVEAERISTPGLP</sequence>
<reference evidence="7 8" key="2">
    <citation type="submission" date="2020-03" db="EMBL/GenBank/DDBJ databases">
        <authorList>
            <person name="Ichikawa N."/>
            <person name="Kimura A."/>
            <person name="Kitahashi Y."/>
            <person name="Uohara A."/>
        </authorList>
    </citation>
    <scope>NUCLEOTIDE SEQUENCE [LARGE SCALE GENOMIC DNA]</scope>
    <source>
        <strain evidence="7 8">NBRC 108638</strain>
    </source>
</reference>
<protein>
    <submittedName>
        <fullName evidence="7">4-hydroxyphenylpyruvate dioxygenase</fullName>
    </submittedName>
</protein>
<dbReference type="Gene3D" id="3.10.180.10">
    <property type="entry name" value="2,3-Dihydroxybiphenyl 1,2-Dioxygenase, domain 1"/>
    <property type="match status" value="2"/>
</dbReference>
<comment type="similarity">
    <text evidence="1">Belongs to the 4HPPD family.</text>
</comment>
<dbReference type="PANTHER" id="PTHR11959">
    <property type="entry name" value="4-HYDROXYPHENYLPYRUVATE DIOXYGENASE"/>
    <property type="match status" value="1"/>
</dbReference>
<evidence type="ECO:0000313" key="7">
    <source>
        <dbReference type="EMBL" id="GFJ91643.1"/>
    </source>
</evidence>
<gene>
    <name evidence="7" type="ORF">Prum_052850</name>
</gene>
<name>A0A6V8L2Z2_9ACTN</name>
<dbReference type="CDD" id="cd07250">
    <property type="entry name" value="HPPD_C_like"/>
    <property type="match status" value="1"/>
</dbReference>
<keyword evidence="7" id="KW-0670">Pyruvate</keyword>
<dbReference type="PANTHER" id="PTHR11959:SF1">
    <property type="entry name" value="4-HYDROXYPHENYLPYRUVATE DIOXYGENASE"/>
    <property type="match status" value="1"/>
</dbReference>
<dbReference type="Pfam" id="PF00903">
    <property type="entry name" value="Glyoxalase"/>
    <property type="match status" value="1"/>
</dbReference>
<feature type="domain" description="VOC" evidence="6">
    <location>
        <begin position="12"/>
        <end position="140"/>
    </location>
</feature>
<evidence type="ECO:0000259" key="6">
    <source>
        <dbReference type="PROSITE" id="PS51819"/>
    </source>
</evidence>
<proteinExistence type="inferred from homology"/>
<dbReference type="Proteomes" id="UP000482960">
    <property type="component" value="Unassembled WGS sequence"/>
</dbReference>
<dbReference type="InterPro" id="IPR041735">
    <property type="entry name" value="4OHPhenylPyrv_dOase_C"/>
</dbReference>
<dbReference type="GO" id="GO:0003868">
    <property type="term" value="F:4-hydroxyphenylpyruvate dioxygenase activity"/>
    <property type="evidence" value="ECO:0007669"/>
    <property type="project" value="InterPro"/>
</dbReference>
<dbReference type="InterPro" id="IPR041736">
    <property type="entry name" value="4OHPhenylPyrv_dOase_N"/>
</dbReference>
<dbReference type="AlphaFoldDB" id="A0A6V8L2Z2"/>
<evidence type="ECO:0000256" key="4">
    <source>
        <dbReference type="ARBA" id="ARBA00023004"/>
    </source>
</evidence>
<keyword evidence="4 5" id="KW-0408">Iron</keyword>
<dbReference type="NCBIfam" id="TIGR01263">
    <property type="entry name" value="4HPPD"/>
    <property type="match status" value="1"/>
</dbReference>
<keyword evidence="2 5" id="KW-0479">Metal-binding</keyword>
<dbReference type="GO" id="GO:0006572">
    <property type="term" value="P:L-tyrosine catabolic process"/>
    <property type="evidence" value="ECO:0007669"/>
    <property type="project" value="TreeGrafter"/>
</dbReference>
<evidence type="ECO:0000313" key="8">
    <source>
        <dbReference type="Proteomes" id="UP000482960"/>
    </source>
</evidence>
<evidence type="ECO:0000256" key="2">
    <source>
        <dbReference type="ARBA" id="ARBA00022723"/>
    </source>
</evidence>
<dbReference type="PIRSF" id="PIRSF009283">
    <property type="entry name" value="HPP_dOase"/>
    <property type="match status" value="1"/>
</dbReference>
<dbReference type="RefSeq" id="WP_218577324.1">
    <property type="nucleotide sequence ID" value="NZ_BAABJB010000004.1"/>
</dbReference>
<dbReference type="SUPFAM" id="SSF54593">
    <property type="entry name" value="Glyoxalase/Bleomycin resistance protein/Dihydroxybiphenyl dioxygenase"/>
    <property type="match status" value="1"/>
</dbReference>